<keyword evidence="3 6" id="KW-0489">Methyltransferase</keyword>
<dbReference type="PIRSF" id="PIRSF003078">
    <property type="entry name" value="GidB"/>
    <property type="match status" value="1"/>
</dbReference>
<feature type="binding site" evidence="6">
    <location>
        <position position="141"/>
    </location>
    <ligand>
        <name>S-adenosyl-L-methionine</name>
        <dbReference type="ChEBI" id="CHEBI:59789"/>
    </ligand>
</feature>
<dbReference type="HAMAP" id="MF_00074">
    <property type="entry name" value="16SrRNA_methyltr_G"/>
    <property type="match status" value="1"/>
</dbReference>
<feature type="binding site" evidence="6">
    <location>
        <position position="81"/>
    </location>
    <ligand>
        <name>S-adenosyl-L-methionine</name>
        <dbReference type="ChEBI" id="CHEBI:59789"/>
    </ligand>
</feature>
<dbReference type="EMBL" id="NRSH01000017">
    <property type="protein sequence ID" value="MBK1725972.1"/>
    <property type="molecule type" value="Genomic_DNA"/>
</dbReference>
<evidence type="ECO:0000313" key="8">
    <source>
        <dbReference type="Proteomes" id="UP000738126"/>
    </source>
</evidence>
<comment type="caution">
    <text evidence="7">The sequence shown here is derived from an EMBL/GenBank/DDBJ whole genome shotgun (WGS) entry which is preliminary data.</text>
</comment>
<dbReference type="InterPro" id="IPR029063">
    <property type="entry name" value="SAM-dependent_MTases_sf"/>
</dbReference>
<reference evidence="7 8" key="1">
    <citation type="journal article" date="2020" name="Microorganisms">
        <title>Osmotic Adaptation and Compatible Solute Biosynthesis of Phototrophic Bacteria as Revealed from Genome Analyses.</title>
        <authorList>
            <person name="Imhoff J.F."/>
            <person name="Rahn T."/>
            <person name="Kunzel S."/>
            <person name="Keller A."/>
            <person name="Neulinger S.C."/>
        </authorList>
    </citation>
    <scope>NUCLEOTIDE SEQUENCE [LARGE SCALE GENOMIC DNA]</scope>
    <source>
        <strain evidence="7 8">DSM 15116</strain>
    </source>
</reference>
<organism evidence="7 8">
    <name type="scientific">Halorhodospira neutriphila</name>
    <dbReference type="NCBI Taxonomy" id="168379"/>
    <lineage>
        <taxon>Bacteria</taxon>
        <taxon>Pseudomonadati</taxon>
        <taxon>Pseudomonadota</taxon>
        <taxon>Gammaproteobacteria</taxon>
        <taxon>Chromatiales</taxon>
        <taxon>Ectothiorhodospiraceae</taxon>
        <taxon>Halorhodospira</taxon>
    </lineage>
</organism>
<evidence type="ECO:0000256" key="3">
    <source>
        <dbReference type="ARBA" id="ARBA00022603"/>
    </source>
</evidence>
<dbReference type="InterPro" id="IPR003682">
    <property type="entry name" value="rRNA_ssu_MeTfrase_G"/>
</dbReference>
<dbReference type="Gene3D" id="3.40.50.150">
    <property type="entry name" value="Vaccinia Virus protein VP39"/>
    <property type="match status" value="1"/>
</dbReference>
<keyword evidence="1 6" id="KW-0963">Cytoplasm</keyword>
<sequence length="208" mass="22361">MKTPPERLADGLRALGLELAEAQRERLLAYLDLLQRWNRAYNLTAVRDPAAMVERHLLDSLAIAPYLPPGALLDLGSGGGLPGVPLAIAEPRRPVTLLDRSGKKVRFLRQCRLELGLEGVEVVQGDASAGGEARFEVVTARAVAPLATLIPMAAPRLRPGGELLAHKGERVAEELAELPEGVAAALERHELPGAGGDGRSILIRYRRD</sequence>
<dbReference type="RefSeq" id="WP_200256610.1">
    <property type="nucleotide sequence ID" value="NZ_NRSH01000017.1"/>
</dbReference>
<evidence type="ECO:0000256" key="6">
    <source>
        <dbReference type="HAMAP-Rule" id="MF_00074"/>
    </source>
</evidence>
<dbReference type="PANTHER" id="PTHR31760">
    <property type="entry name" value="S-ADENOSYL-L-METHIONINE-DEPENDENT METHYLTRANSFERASES SUPERFAMILY PROTEIN"/>
    <property type="match status" value="1"/>
</dbReference>
<comment type="subcellular location">
    <subcellularLocation>
        <location evidence="6">Cytoplasm</location>
    </subcellularLocation>
</comment>
<evidence type="ECO:0000256" key="2">
    <source>
        <dbReference type="ARBA" id="ARBA00022552"/>
    </source>
</evidence>
<keyword evidence="5 6" id="KW-0949">S-adenosyl-L-methionine</keyword>
<proteinExistence type="inferred from homology"/>
<keyword evidence="4 6" id="KW-0808">Transferase</keyword>
<comment type="caution">
    <text evidence="6">Lacks conserved residue(s) required for the propagation of feature annotation.</text>
</comment>
<dbReference type="Proteomes" id="UP000738126">
    <property type="component" value="Unassembled WGS sequence"/>
</dbReference>
<gene>
    <name evidence="6" type="primary">rsmG</name>
    <name evidence="7" type="ORF">CKO13_02840</name>
</gene>
<accession>A0ABS1E429</accession>
<evidence type="ECO:0000256" key="1">
    <source>
        <dbReference type="ARBA" id="ARBA00022490"/>
    </source>
</evidence>
<dbReference type="Pfam" id="PF02527">
    <property type="entry name" value="GidB"/>
    <property type="match status" value="1"/>
</dbReference>
<protein>
    <recommendedName>
        <fullName evidence="6">Ribosomal RNA small subunit methyltransferase G</fullName>
        <ecNumber evidence="6">2.1.1.170</ecNumber>
    </recommendedName>
    <alternativeName>
        <fullName evidence="6">16S rRNA 7-methylguanosine methyltransferase</fullName>
        <shortName evidence="6">16S rRNA m7G methyltransferase</shortName>
    </alternativeName>
</protein>
<keyword evidence="2 6" id="KW-0698">rRNA processing</keyword>
<dbReference type="NCBIfam" id="TIGR00138">
    <property type="entry name" value="rsmG_gidB"/>
    <property type="match status" value="1"/>
</dbReference>
<evidence type="ECO:0000313" key="7">
    <source>
        <dbReference type="EMBL" id="MBK1725972.1"/>
    </source>
</evidence>
<keyword evidence="8" id="KW-1185">Reference proteome</keyword>
<feature type="binding site" evidence="6">
    <location>
        <position position="76"/>
    </location>
    <ligand>
        <name>S-adenosyl-L-methionine</name>
        <dbReference type="ChEBI" id="CHEBI:59789"/>
    </ligand>
</feature>
<dbReference type="EC" id="2.1.1.170" evidence="6"/>
<feature type="binding site" evidence="6">
    <location>
        <begin position="99"/>
        <end position="101"/>
    </location>
    <ligand>
        <name>S-adenosyl-L-methionine</name>
        <dbReference type="ChEBI" id="CHEBI:59789"/>
    </ligand>
</feature>
<dbReference type="PANTHER" id="PTHR31760:SF0">
    <property type="entry name" value="S-ADENOSYL-L-METHIONINE-DEPENDENT METHYLTRANSFERASES SUPERFAMILY PROTEIN"/>
    <property type="match status" value="1"/>
</dbReference>
<name>A0ABS1E429_9GAMM</name>
<dbReference type="SUPFAM" id="SSF53335">
    <property type="entry name" value="S-adenosyl-L-methionine-dependent methyltransferases"/>
    <property type="match status" value="1"/>
</dbReference>
<comment type="catalytic activity">
    <reaction evidence="6">
        <text>guanosine(527) in 16S rRNA + S-adenosyl-L-methionine = N(7)-methylguanosine(527) in 16S rRNA + S-adenosyl-L-homocysteine</text>
        <dbReference type="Rhea" id="RHEA:42732"/>
        <dbReference type="Rhea" id="RHEA-COMP:10209"/>
        <dbReference type="Rhea" id="RHEA-COMP:10210"/>
        <dbReference type="ChEBI" id="CHEBI:57856"/>
        <dbReference type="ChEBI" id="CHEBI:59789"/>
        <dbReference type="ChEBI" id="CHEBI:74269"/>
        <dbReference type="ChEBI" id="CHEBI:74480"/>
        <dbReference type="EC" id="2.1.1.170"/>
    </reaction>
</comment>
<evidence type="ECO:0000256" key="4">
    <source>
        <dbReference type="ARBA" id="ARBA00022679"/>
    </source>
</evidence>
<comment type="function">
    <text evidence="6">Specifically methylates the N7 position of guanine in position 527 of 16S rRNA.</text>
</comment>
<evidence type="ECO:0000256" key="5">
    <source>
        <dbReference type="ARBA" id="ARBA00022691"/>
    </source>
</evidence>
<comment type="similarity">
    <text evidence="6">Belongs to the methyltransferase superfamily. RNA methyltransferase RsmG family.</text>
</comment>